<evidence type="ECO:0000313" key="6">
    <source>
        <dbReference type="Proteomes" id="UP000604046"/>
    </source>
</evidence>
<dbReference type="PANTHER" id="PTHR21597">
    <property type="entry name" value="THO2 PROTEIN"/>
    <property type="match status" value="1"/>
</dbReference>
<keyword evidence="1" id="KW-0175">Coiled coil</keyword>
<feature type="domain" description="THO complex subunit 2 N-terminal" evidence="4">
    <location>
        <begin position="15"/>
        <end position="293"/>
    </location>
</feature>
<dbReference type="Proteomes" id="UP000604046">
    <property type="component" value="Unassembled WGS sequence"/>
</dbReference>
<protein>
    <submittedName>
        <fullName evidence="5">THOC2 protein</fullName>
    </submittedName>
</protein>
<sequence length="1373" mass="155527">MVQMDEGRERAYGQMLEVVKAVLAGQMQASNAAELLSPIASKESLQQVLVDVLWLAGFATTEAPSGREAREEFSNFCSILEREGVISKPLLASALETETVPPSVCNITILRKKQNQAKTKARYTVARFNLLREHNEGYARLMMHIDRLLHLELDVEGTGDQLTKTRESVIDDIMLLMGYSYLCPNRIIAMAIDIYERIIIEEEEPSQKPHAILALLRRFSRDRISKVASFLLHPGQPPAAAGKDAKGPEPNVRASQFLATASLISLNLVDLRMVWSYLEPSEKKIHEAWSHLNFRYEAKLKTVSVVDLSGKQNLARDRRYFNGCAKNFNHMLNQKIRLVEAMISINDWRNACVMLTQLRRICRPCMNHYIRQALCDLLKWIIEPLLPKQHGVPGQKKDVRRFAWGLAMLPAGEGPVQGHLRQAADLQDFAPACKQVLDHLEYYMHTDNILLTRMWQVLGLSLKEAPEGSNTAMAAASANSAAPSNRILDDRLVAIIYKHLLPAISIAKPNPFVSSVAWNVLKQLTIFQRYMIYSCWETRYSQFMLKYSYEEAKFEAKKILKRVVSSDKTTERDREDPNAYRPHPVFCQLCQTNPIPIVEVMLKDIEIGFNVNMIQPYVDLTYRCSELMTDIVGYVLTRNCERPATETKVFFSPADGLISPWLSNFADFIGRFYKKHPQTNLVAMLLVLAKRMMHDVPESTGRYSAKKFKGESLIRVVLEKLMEHMGGLIVVKDFTMEQLTCLAGGPRLRLESVSIGSRPDPQRKEKTKKALLDTMVELGLAPALWDCLSRQRLYFMSEGFSEVHSDEGSLKILCKLLDGNMECFLSLVDFLSQASPREKYIKLMPALQQLFGVLEPNVAYAALRPGLTPFARGKAPIPKTEGKVTMVATPEETDLQKQLMGIAFKCLPKAIEEEGLSMDFYVTFWRLSLQDIFVPTEGYEKVLARMTQGQKSLEEAKVKLDRKYNIDTHSREYKNVQRNLTRQKEAYDKVKEEQLMQKLNFEKVLARLEQEKSSWFLKHCPEATQTMVAEMILPRALTSYADALFCCKFARLLIRMKTPGFLVLDFYNSWTVMLTMNLRSCTEVEAQICGHFLNEMMSYICSLRKSEKAFEAEMKENPCFHRTPEFAKHTDIVRGKSCETYPIVEKYARTVLQCVENVREREKASDLKTLAASLATKLKAQSKNWIKTESKEAPKAAAKAKEAPKAKAGKEAPKETTSKDGEAKKEVAKTKEAPKAKEATKDSAPSAPKAKKESRDAKETKPKEEREHKRRPDAVRSSNGGGAGVEERPEKRARREEDATKRRDDDVVVIASPSHRPVHRSAGSSARNSLSVQPSGGDREGRSSRSVVSSGGYEPYSRRSGAQHGPARHERRR</sequence>
<dbReference type="GO" id="GO:0000445">
    <property type="term" value="C:THO complex part of transcription export complex"/>
    <property type="evidence" value="ECO:0007669"/>
    <property type="project" value="TreeGrafter"/>
</dbReference>
<feature type="region of interest" description="Disordered" evidence="2">
    <location>
        <begin position="1185"/>
        <end position="1373"/>
    </location>
</feature>
<dbReference type="GO" id="GO:0006406">
    <property type="term" value="P:mRNA export from nucleus"/>
    <property type="evidence" value="ECO:0007669"/>
    <property type="project" value="InterPro"/>
</dbReference>
<gene>
    <name evidence="5" type="primary">THOC2</name>
    <name evidence="5" type="ORF">SNAT2548_LOCUS8117</name>
</gene>
<dbReference type="PANTHER" id="PTHR21597:SF0">
    <property type="entry name" value="THO COMPLEX SUBUNIT 2"/>
    <property type="match status" value="1"/>
</dbReference>
<proteinExistence type="predicted"/>
<evidence type="ECO:0000256" key="2">
    <source>
        <dbReference type="SAM" id="MobiDB-lite"/>
    </source>
</evidence>
<dbReference type="OrthoDB" id="29024at2759"/>
<dbReference type="InterPro" id="IPR040007">
    <property type="entry name" value="Tho2"/>
</dbReference>
<evidence type="ECO:0000313" key="5">
    <source>
        <dbReference type="EMBL" id="CAE7221055.1"/>
    </source>
</evidence>
<keyword evidence="6" id="KW-1185">Reference proteome</keyword>
<reference evidence="5" key="1">
    <citation type="submission" date="2021-02" db="EMBL/GenBank/DDBJ databases">
        <authorList>
            <person name="Dougan E. K."/>
            <person name="Rhodes N."/>
            <person name="Thang M."/>
            <person name="Chan C."/>
        </authorList>
    </citation>
    <scope>NUCLEOTIDE SEQUENCE</scope>
</reference>
<accession>A0A812KBS2</accession>
<dbReference type="Pfam" id="PF16134">
    <property type="entry name" value="THOC2_N"/>
    <property type="match status" value="2"/>
</dbReference>
<feature type="compositionally biased region" description="Basic and acidic residues" evidence="2">
    <location>
        <begin position="1250"/>
        <end position="1274"/>
    </location>
</feature>
<feature type="domain" description="THO complex subunit 2 N-terminal" evidence="4">
    <location>
        <begin position="420"/>
        <end position="568"/>
    </location>
</feature>
<evidence type="ECO:0000259" key="4">
    <source>
        <dbReference type="Pfam" id="PF16134"/>
    </source>
</evidence>
<feature type="domain" description="THO complex subunitTHOC2 C-terminal" evidence="3">
    <location>
        <begin position="914"/>
        <end position="1128"/>
    </location>
</feature>
<evidence type="ECO:0000256" key="1">
    <source>
        <dbReference type="SAM" id="Coils"/>
    </source>
</evidence>
<dbReference type="GO" id="GO:0006397">
    <property type="term" value="P:mRNA processing"/>
    <property type="evidence" value="ECO:0007669"/>
    <property type="project" value="InterPro"/>
</dbReference>
<organism evidence="5 6">
    <name type="scientific">Symbiodinium natans</name>
    <dbReference type="NCBI Taxonomy" id="878477"/>
    <lineage>
        <taxon>Eukaryota</taxon>
        <taxon>Sar</taxon>
        <taxon>Alveolata</taxon>
        <taxon>Dinophyceae</taxon>
        <taxon>Suessiales</taxon>
        <taxon>Symbiodiniaceae</taxon>
        <taxon>Symbiodinium</taxon>
    </lineage>
</organism>
<feature type="compositionally biased region" description="Polar residues" evidence="2">
    <location>
        <begin position="1322"/>
        <end position="1334"/>
    </location>
</feature>
<name>A0A812KBS2_9DINO</name>
<feature type="compositionally biased region" description="Basic and acidic residues" evidence="2">
    <location>
        <begin position="1285"/>
        <end position="1306"/>
    </location>
</feature>
<comment type="caution">
    <text evidence="5">The sequence shown here is derived from an EMBL/GenBank/DDBJ whole genome shotgun (WGS) entry which is preliminary data.</text>
</comment>
<dbReference type="InterPro" id="IPR021418">
    <property type="entry name" value="THO_THOC2_C"/>
</dbReference>
<dbReference type="GO" id="GO:0003729">
    <property type="term" value="F:mRNA binding"/>
    <property type="evidence" value="ECO:0007669"/>
    <property type="project" value="TreeGrafter"/>
</dbReference>
<dbReference type="EMBL" id="CAJNDS010000591">
    <property type="protein sequence ID" value="CAE7221055.1"/>
    <property type="molecule type" value="Genomic_DNA"/>
</dbReference>
<feature type="compositionally biased region" description="Basic and acidic residues" evidence="2">
    <location>
        <begin position="1186"/>
        <end position="1241"/>
    </location>
</feature>
<evidence type="ECO:0000259" key="3">
    <source>
        <dbReference type="Pfam" id="PF11262"/>
    </source>
</evidence>
<feature type="coiled-coil region" evidence="1">
    <location>
        <begin position="966"/>
        <end position="1011"/>
    </location>
</feature>
<dbReference type="Pfam" id="PF11262">
    <property type="entry name" value="Tho2"/>
    <property type="match status" value="1"/>
</dbReference>
<dbReference type="InterPro" id="IPR032302">
    <property type="entry name" value="THOC2_N"/>
</dbReference>